<evidence type="ECO:0000313" key="2">
    <source>
        <dbReference type="Proteomes" id="UP000886595"/>
    </source>
</evidence>
<dbReference type="AlphaFoldDB" id="A0A8X8ALK1"/>
<organism evidence="1 2">
    <name type="scientific">Brassica carinata</name>
    <name type="common">Ethiopian mustard</name>
    <name type="synonym">Abyssinian cabbage</name>
    <dbReference type="NCBI Taxonomy" id="52824"/>
    <lineage>
        <taxon>Eukaryota</taxon>
        <taxon>Viridiplantae</taxon>
        <taxon>Streptophyta</taxon>
        <taxon>Embryophyta</taxon>
        <taxon>Tracheophyta</taxon>
        <taxon>Spermatophyta</taxon>
        <taxon>Magnoliopsida</taxon>
        <taxon>eudicotyledons</taxon>
        <taxon>Gunneridae</taxon>
        <taxon>Pentapetalae</taxon>
        <taxon>rosids</taxon>
        <taxon>malvids</taxon>
        <taxon>Brassicales</taxon>
        <taxon>Brassicaceae</taxon>
        <taxon>Brassiceae</taxon>
        <taxon>Brassica</taxon>
    </lineage>
</organism>
<dbReference type="EMBL" id="JAAMPC010000006">
    <property type="protein sequence ID" value="KAG2307870.1"/>
    <property type="molecule type" value="Genomic_DNA"/>
</dbReference>
<evidence type="ECO:0000313" key="1">
    <source>
        <dbReference type="EMBL" id="KAG2307870.1"/>
    </source>
</evidence>
<sequence length="126" mass="14471">MLQGETFPAIILQGCGLCIRKKKRLIYTSGTLRGFLSQKILQVVPDSLGQNLWSCLEDDIQEVGERVSALFPYNIEIRPPEDESQLLIWKNDMKMVQFRDNKNKKYPSWTSLHLSRDISVCACLLP</sequence>
<comment type="caution">
    <text evidence="1">The sequence shown here is derived from an EMBL/GenBank/DDBJ whole genome shotgun (WGS) entry which is preliminary data.</text>
</comment>
<protein>
    <submittedName>
        <fullName evidence="1">Uncharacterized protein</fullName>
    </submittedName>
</protein>
<dbReference type="Proteomes" id="UP000886595">
    <property type="component" value="Unassembled WGS sequence"/>
</dbReference>
<reference evidence="1 2" key="1">
    <citation type="submission" date="2020-02" db="EMBL/GenBank/DDBJ databases">
        <authorList>
            <person name="Ma Q."/>
            <person name="Huang Y."/>
            <person name="Song X."/>
            <person name="Pei D."/>
        </authorList>
    </citation>
    <scope>NUCLEOTIDE SEQUENCE [LARGE SCALE GENOMIC DNA]</scope>
    <source>
        <strain evidence="1">Sxm20200214</strain>
        <tissue evidence="1">Leaf</tissue>
    </source>
</reference>
<dbReference type="OrthoDB" id="1715781at2759"/>
<keyword evidence="2" id="KW-1185">Reference proteome</keyword>
<accession>A0A8X8ALK1</accession>
<gene>
    <name evidence="1" type="ORF">Bca52824_027618</name>
</gene>
<name>A0A8X8ALK1_BRACI</name>
<proteinExistence type="predicted"/>